<accession>A0A024AZX6</accession>
<dbReference type="EMBL" id="KJ489397">
    <property type="protein sequence ID" value="AHZ09501.1"/>
    <property type="molecule type" value="Genomic_DNA"/>
</dbReference>
<sequence length="95" mass="11177">MITKKEIVEKRKRLFQNCQTYKEFKKGDKRVNYPRICSICGRPLSTLTKRTQKYILTQNQYRFELSALVSVHICKDINSCYRVLDRKGELADGNG</sequence>
<protein>
    <submittedName>
        <fullName evidence="1">Uncharacterized protein</fullName>
    </submittedName>
</protein>
<dbReference type="Proteomes" id="UP000026902">
    <property type="component" value="Segment"/>
</dbReference>
<evidence type="ECO:0000313" key="1">
    <source>
        <dbReference type="EMBL" id="AHZ09501.1"/>
    </source>
</evidence>
<dbReference type="GeneID" id="19526367"/>
<dbReference type="KEGG" id="vg:19526367"/>
<keyword evidence="2" id="KW-1185">Reference proteome</keyword>
<reference evidence="2" key="1">
    <citation type="submission" date="2014-09" db="EMBL/GenBank/DDBJ databases">
        <authorList>
            <person name="Sauder A.B."/>
            <person name="McKenzie Q.R."/>
            <person name="Temple L.M."/>
            <person name="Alexis B.K."/>
            <person name="Al-Atrache Z."/>
            <person name="Lewis L.O."/>
            <person name="Loesser-Casey K.E."/>
            <person name="Mitchell K.J."/>
        </authorList>
    </citation>
    <scope>NUCLEOTIDE SEQUENCE [LARGE SCALE GENOMIC DNA]</scope>
</reference>
<dbReference type="RefSeq" id="YP_009036967.1">
    <property type="nucleotide sequence ID" value="NC_024216.1"/>
</dbReference>
<name>A0A024AZX6_9CAUD</name>
<organism evidence="1 2">
    <name type="scientific">Bacillus phage CAM003</name>
    <dbReference type="NCBI Taxonomy" id="1486657"/>
    <lineage>
        <taxon>Viruses</taxon>
        <taxon>Duplodnaviria</taxon>
        <taxon>Heunggongvirae</taxon>
        <taxon>Uroviricota</taxon>
        <taxon>Caudoviricetes</taxon>
        <taxon>Herelleviridae</taxon>
        <taxon>Bastillevirinae</taxon>
        <taxon>Bastillevirus</taxon>
        <taxon>Bastillevirus CAM003</taxon>
    </lineage>
</organism>
<evidence type="ECO:0000313" key="2">
    <source>
        <dbReference type="Proteomes" id="UP000026902"/>
    </source>
</evidence>
<proteinExistence type="predicted"/>